<gene>
    <name evidence="2" type="ORF">BCR33DRAFT_234827</name>
</gene>
<accession>A0A1Y2CAM5</accession>
<keyword evidence="1" id="KW-0472">Membrane</keyword>
<comment type="caution">
    <text evidence="2">The sequence shown here is derived from an EMBL/GenBank/DDBJ whole genome shotgun (WGS) entry which is preliminary data.</text>
</comment>
<evidence type="ECO:0000256" key="1">
    <source>
        <dbReference type="SAM" id="Phobius"/>
    </source>
</evidence>
<sequence>MTITQLNHRRPSAASSILHQAISGRPRFVVLMILFICTSTIVVGVLGWQLTLRSAQSNIHNLVVDMVLCGGGDILSGGINLFVDKLQQAVEGGEKRYI</sequence>
<proteinExistence type="predicted"/>
<dbReference type="AlphaFoldDB" id="A0A1Y2CAM5"/>
<evidence type="ECO:0000313" key="3">
    <source>
        <dbReference type="Proteomes" id="UP000193642"/>
    </source>
</evidence>
<keyword evidence="1" id="KW-0812">Transmembrane</keyword>
<evidence type="ECO:0000313" key="2">
    <source>
        <dbReference type="EMBL" id="ORY44082.1"/>
    </source>
</evidence>
<organism evidence="2 3">
    <name type="scientific">Rhizoclosmatium globosum</name>
    <dbReference type="NCBI Taxonomy" id="329046"/>
    <lineage>
        <taxon>Eukaryota</taxon>
        <taxon>Fungi</taxon>
        <taxon>Fungi incertae sedis</taxon>
        <taxon>Chytridiomycota</taxon>
        <taxon>Chytridiomycota incertae sedis</taxon>
        <taxon>Chytridiomycetes</taxon>
        <taxon>Chytridiales</taxon>
        <taxon>Chytriomycetaceae</taxon>
        <taxon>Rhizoclosmatium</taxon>
    </lineage>
</organism>
<protein>
    <submittedName>
        <fullName evidence="2">Uncharacterized protein</fullName>
    </submittedName>
</protein>
<feature type="transmembrane region" description="Helical" evidence="1">
    <location>
        <begin position="28"/>
        <end position="48"/>
    </location>
</feature>
<name>A0A1Y2CAM5_9FUNG</name>
<keyword evidence="3" id="KW-1185">Reference proteome</keyword>
<dbReference type="EMBL" id="MCGO01000023">
    <property type="protein sequence ID" value="ORY44082.1"/>
    <property type="molecule type" value="Genomic_DNA"/>
</dbReference>
<reference evidence="2 3" key="1">
    <citation type="submission" date="2016-07" db="EMBL/GenBank/DDBJ databases">
        <title>Pervasive Adenine N6-methylation of Active Genes in Fungi.</title>
        <authorList>
            <consortium name="DOE Joint Genome Institute"/>
            <person name="Mondo S.J."/>
            <person name="Dannebaum R.O."/>
            <person name="Kuo R.C."/>
            <person name="Labutti K."/>
            <person name="Haridas S."/>
            <person name="Kuo A."/>
            <person name="Salamov A."/>
            <person name="Ahrendt S.R."/>
            <person name="Lipzen A."/>
            <person name="Sullivan W."/>
            <person name="Andreopoulos W.B."/>
            <person name="Clum A."/>
            <person name="Lindquist E."/>
            <person name="Daum C."/>
            <person name="Ramamoorthy G.K."/>
            <person name="Gryganskyi A."/>
            <person name="Culley D."/>
            <person name="Magnuson J.K."/>
            <person name="James T.Y."/>
            <person name="O'Malley M.A."/>
            <person name="Stajich J.E."/>
            <person name="Spatafora J.W."/>
            <person name="Visel A."/>
            <person name="Grigoriev I.V."/>
        </authorList>
    </citation>
    <scope>NUCLEOTIDE SEQUENCE [LARGE SCALE GENOMIC DNA]</scope>
    <source>
        <strain evidence="2 3">JEL800</strain>
    </source>
</reference>
<keyword evidence="1" id="KW-1133">Transmembrane helix</keyword>
<dbReference type="Proteomes" id="UP000193642">
    <property type="component" value="Unassembled WGS sequence"/>
</dbReference>